<organism evidence="1 2">
    <name type="scientific">Pisolithus tinctorius Marx 270</name>
    <dbReference type="NCBI Taxonomy" id="870435"/>
    <lineage>
        <taxon>Eukaryota</taxon>
        <taxon>Fungi</taxon>
        <taxon>Dikarya</taxon>
        <taxon>Basidiomycota</taxon>
        <taxon>Agaricomycotina</taxon>
        <taxon>Agaricomycetes</taxon>
        <taxon>Agaricomycetidae</taxon>
        <taxon>Boletales</taxon>
        <taxon>Sclerodermatineae</taxon>
        <taxon>Pisolithaceae</taxon>
        <taxon>Pisolithus</taxon>
    </lineage>
</organism>
<protein>
    <submittedName>
        <fullName evidence="1">Uncharacterized protein</fullName>
    </submittedName>
</protein>
<name>A0A0C3NKD6_PISTI</name>
<dbReference type="EMBL" id="KN831988">
    <property type="protein sequence ID" value="KIO01385.1"/>
    <property type="molecule type" value="Genomic_DNA"/>
</dbReference>
<reference evidence="2" key="2">
    <citation type="submission" date="2015-01" db="EMBL/GenBank/DDBJ databases">
        <title>Evolutionary Origins and Diversification of the Mycorrhizal Mutualists.</title>
        <authorList>
            <consortium name="DOE Joint Genome Institute"/>
            <consortium name="Mycorrhizal Genomics Consortium"/>
            <person name="Kohler A."/>
            <person name="Kuo A."/>
            <person name="Nagy L.G."/>
            <person name="Floudas D."/>
            <person name="Copeland A."/>
            <person name="Barry K.W."/>
            <person name="Cichocki N."/>
            <person name="Veneault-Fourrey C."/>
            <person name="LaButti K."/>
            <person name="Lindquist E.A."/>
            <person name="Lipzen A."/>
            <person name="Lundell T."/>
            <person name="Morin E."/>
            <person name="Murat C."/>
            <person name="Riley R."/>
            <person name="Ohm R."/>
            <person name="Sun H."/>
            <person name="Tunlid A."/>
            <person name="Henrissat B."/>
            <person name="Grigoriev I.V."/>
            <person name="Hibbett D.S."/>
            <person name="Martin F."/>
        </authorList>
    </citation>
    <scope>NUCLEOTIDE SEQUENCE [LARGE SCALE GENOMIC DNA]</scope>
    <source>
        <strain evidence="2">Marx 270</strain>
    </source>
</reference>
<accession>A0A0C3NKD6</accession>
<dbReference type="AlphaFoldDB" id="A0A0C3NKD6"/>
<proteinExistence type="predicted"/>
<sequence>MQFLRTFLTYLWWDSHSYYGYPPSRLQAAGRLTDDVTCATCPPLVGTYLYESKCFLESAVGNLPENLTICWYTNLYPSSVKEIEIPLETPYCAYDATGDFYANLTIENCPNRAYMDSDTCTLCSFD</sequence>
<dbReference type="InParanoid" id="A0A0C3NKD6"/>
<evidence type="ECO:0000313" key="2">
    <source>
        <dbReference type="Proteomes" id="UP000054217"/>
    </source>
</evidence>
<dbReference type="HOGENOM" id="CLU_1982476_0_0_1"/>
<evidence type="ECO:0000313" key="1">
    <source>
        <dbReference type="EMBL" id="KIO01385.1"/>
    </source>
</evidence>
<reference evidence="1 2" key="1">
    <citation type="submission" date="2014-04" db="EMBL/GenBank/DDBJ databases">
        <authorList>
            <consortium name="DOE Joint Genome Institute"/>
            <person name="Kuo A."/>
            <person name="Kohler A."/>
            <person name="Costa M.D."/>
            <person name="Nagy L.G."/>
            <person name="Floudas D."/>
            <person name="Copeland A."/>
            <person name="Barry K.W."/>
            <person name="Cichocki N."/>
            <person name="Veneault-Fourrey C."/>
            <person name="LaButti K."/>
            <person name="Lindquist E.A."/>
            <person name="Lipzen A."/>
            <person name="Lundell T."/>
            <person name="Morin E."/>
            <person name="Murat C."/>
            <person name="Sun H."/>
            <person name="Tunlid A."/>
            <person name="Henrissat B."/>
            <person name="Grigoriev I.V."/>
            <person name="Hibbett D.S."/>
            <person name="Martin F."/>
            <person name="Nordberg H.P."/>
            <person name="Cantor M.N."/>
            <person name="Hua S.X."/>
        </authorList>
    </citation>
    <scope>NUCLEOTIDE SEQUENCE [LARGE SCALE GENOMIC DNA]</scope>
    <source>
        <strain evidence="1 2">Marx 270</strain>
    </source>
</reference>
<gene>
    <name evidence="1" type="ORF">M404DRAFT_732129</name>
</gene>
<keyword evidence="2" id="KW-1185">Reference proteome</keyword>
<dbReference type="OrthoDB" id="10335814at2759"/>
<dbReference type="Proteomes" id="UP000054217">
    <property type="component" value="Unassembled WGS sequence"/>
</dbReference>